<protein>
    <submittedName>
        <fullName evidence="1">Uncharacterized protein</fullName>
    </submittedName>
</protein>
<organism evidence="1 2">
    <name type="scientific">Marivirga aurantiaca</name>
    <dbReference type="NCBI Taxonomy" id="2802615"/>
    <lineage>
        <taxon>Bacteria</taxon>
        <taxon>Pseudomonadati</taxon>
        <taxon>Bacteroidota</taxon>
        <taxon>Cytophagia</taxon>
        <taxon>Cytophagales</taxon>
        <taxon>Marivirgaceae</taxon>
        <taxon>Marivirga</taxon>
    </lineage>
</organism>
<dbReference type="EMBL" id="JAEQBW010000011">
    <property type="protein sequence ID" value="MBK6266833.1"/>
    <property type="molecule type" value="Genomic_DNA"/>
</dbReference>
<accession>A0A935CDE5</accession>
<dbReference type="Proteomes" id="UP000611723">
    <property type="component" value="Unassembled WGS sequence"/>
</dbReference>
<comment type="caution">
    <text evidence="1">The sequence shown here is derived from an EMBL/GenBank/DDBJ whole genome shotgun (WGS) entry which is preliminary data.</text>
</comment>
<name>A0A935CDE5_9BACT</name>
<proteinExistence type="predicted"/>
<sequence length="62" mass="7712">MRFQSKEESNKQQREAFLKLAPIDRFYAFLELSEWMKDFPTKFEKDKNRNKNNFEVIIHRNE</sequence>
<dbReference type="AlphaFoldDB" id="A0A935CDE5"/>
<evidence type="ECO:0000313" key="1">
    <source>
        <dbReference type="EMBL" id="MBK6266833.1"/>
    </source>
</evidence>
<dbReference type="RefSeq" id="WP_201432517.1">
    <property type="nucleotide sequence ID" value="NZ_JAEQBW010000011.1"/>
</dbReference>
<keyword evidence="2" id="KW-1185">Reference proteome</keyword>
<gene>
    <name evidence="1" type="ORF">JKA74_17450</name>
</gene>
<reference evidence="1" key="1">
    <citation type="submission" date="2021-01" db="EMBL/GenBank/DDBJ databases">
        <title>Marivirga aurantiaca sp. nov., isolated from intertidal surface sediments.</title>
        <authorList>
            <person name="Zhang M."/>
        </authorList>
    </citation>
    <scope>NUCLEOTIDE SEQUENCE</scope>
    <source>
        <strain evidence="1">S37H4</strain>
    </source>
</reference>
<evidence type="ECO:0000313" key="2">
    <source>
        <dbReference type="Proteomes" id="UP000611723"/>
    </source>
</evidence>